<dbReference type="PROSITE" id="PS50020">
    <property type="entry name" value="WW_DOMAIN_2"/>
    <property type="match status" value="1"/>
</dbReference>
<dbReference type="InterPro" id="IPR051370">
    <property type="entry name" value="PPIase_Pin1"/>
</dbReference>
<reference evidence="8 9" key="1">
    <citation type="submission" date="2019-09" db="EMBL/GenBank/DDBJ databases">
        <authorList>
            <person name="Brejova B."/>
        </authorList>
    </citation>
    <scope>NUCLEOTIDE SEQUENCE [LARGE SCALE GENOMIC DNA]</scope>
</reference>
<dbReference type="EMBL" id="CABVLU010000001">
    <property type="protein sequence ID" value="VVT44264.1"/>
    <property type="molecule type" value="Genomic_DNA"/>
</dbReference>
<evidence type="ECO:0000313" key="8">
    <source>
        <dbReference type="EMBL" id="VVT44264.1"/>
    </source>
</evidence>
<dbReference type="PROSITE" id="PS50198">
    <property type="entry name" value="PPIC_PPIASE_2"/>
    <property type="match status" value="1"/>
</dbReference>
<evidence type="ECO:0000256" key="5">
    <source>
        <dbReference type="RuleBase" id="RU363014"/>
    </source>
</evidence>
<dbReference type="Proteomes" id="UP000398389">
    <property type="component" value="Unassembled WGS sequence"/>
</dbReference>
<dbReference type="Gene3D" id="2.20.70.10">
    <property type="match status" value="1"/>
</dbReference>
<evidence type="ECO:0000256" key="4">
    <source>
        <dbReference type="PROSITE-ProRule" id="PRU00278"/>
    </source>
</evidence>
<dbReference type="Pfam" id="PF00639">
    <property type="entry name" value="Rotamase"/>
    <property type="match status" value="1"/>
</dbReference>
<proteinExistence type="predicted"/>
<dbReference type="RefSeq" id="XP_031850973.1">
    <property type="nucleotide sequence ID" value="XM_031995082.1"/>
</dbReference>
<dbReference type="GO" id="GO:0003755">
    <property type="term" value="F:peptidyl-prolyl cis-trans isomerase activity"/>
    <property type="evidence" value="ECO:0007669"/>
    <property type="project" value="UniProtKB-UniRule"/>
</dbReference>
<accession>A0A5E8AYJ0</accession>
<evidence type="ECO:0000259" key="7">
    <source>
        <dbReference type="PROSITE" id="PS50198"/>
    </source>
</evidence>
<dbReference type="PANTHER" id="PTHR10657">
    <property type="entry name" value="PEPTIDYL-PROLYL CIS-TRANS ISOMERASE"/>
    <property type="match status" value="1"/>
</dbReference>
<evidence type="ECO:0000313" key="9">
    <source>
        <dbReference type="Proteomes" id="UP000398389"/>
    </source>
</evidence>
<dbReference type="CDD" id="cd00201">
    <property type="entry name" value="WW"/>
    <property type="match status" value="1"/>
</dbReference>
<dbReference type="GeneID" id="43579182"/>
<feature type="domain" description="WW" evidence="6">
    <location>
        <begin position="11"/>
        <end position="45"/>
    </location>
</feature>
<dbReference type="EC" id="5.2.1.8" evidence="5"/>
<feature type="domain" description="PpiC" evidence="7">
    <location>
        <begin position="73"/>
        <end position="184"/>
    </location>
</feature>
<keyword evidence="9" id="KW-1185">Reference proteome</keyword>
<evidence type="ECO:0000256" key="3">
    <source>
        <dbReference type="ARBA" id="ARBA00023235"/>
    </source>
</evidence>
<dbReference type="SUPFAM" id="SSF54534">
    <property type="entry name" value="FKBP-like"/>
    <property type="match status" value="1"/>
</dbReference>
<dbReference type="GO" id="GO:0005634">
    <property type="term" value="C:nucleus"/>
    <property type="evidence" value="ECO:0007669"/>
    <property type="project" value="TreeGrafter"/>
</dbReference>
<evidence type="ECO:0000256" key="2">
    <source>
        <dbReference type="ARBA" id="ARBA00023110"/>
    </source>
</evidence>
<dbReference type="SUPFAM" id="SSF51045">
    <property type="entry name" value="WW domain"/>
    <property type="match status" value="1"/>
</dbReference>
<dbReference type="InterPro" id="IPR001202">
    <property type="entry name" value="WW_dom"/>
</dbReference>
<organism evidence="8 9">
    <name type="scientific">Magnusiomyces paraingens</name>
    <dbReference type="NCBI Taxonomy" id="2606893"/>
    <lineage>
        <taxon>Eukaryota</taxon>
        <taxon>Fungi</taxon>
        <taxon>Dikarya</taxon>
        <taxon>Ascomycota</taxon>
        <taxon>Saccharomycotina</taxon>
        <taxon>Dipodascomycetes</taxon>
        <taxon>Dipodascales</taxon>
        <taxon>Dipodascaceae</taxon>
        <taxon>Magnusiomyces</taxon>
    </lineage>
</organism>
<evidence type="ECO:0000256" key="1">
    <source>
        <dbReference type="ARBA" id="ARBA00000971"/>
    </source>
</evidence>
<dbReference type="PANTHER" id="PTHR10657:SF4">
    <property type="entry name" value="PEPTIDYL-PROLYL CIS-TRANS ISOMERASE-RELATED"/>
    <property type="match status" value="1"/>
</dbReference>
<protein>
    <recommendedName>
        <fullName evidence="5">Peptidyl-prolyl cis-trans isomerase</fullName>
        <ecNumber evidence="5">5.2.1.8</ecNumber>
    </recommendedName>
</protein>
<dbReference type="SMART" id="SM00456">
    <property type="entry name" value="WW"/>
    <property type="match status" value="1"/>
</dbReference>
<gene>
    <name evidence="8" type="ORF">SAPINGB_P000358</name>
</gene>
<comment type="catalytic activity">
    <reaction evidence="1 5">
        <text>[protein]-peptidylproline (omega=180) = [protein]-peptidylproline (omega=0)</text>
        <dbReference type="Rhea" id="RHEA:16237"/>
        <dbReference type="Rhea" id="RHEA-COMP:10747"/>
        <dbReference type="Rhea" id="RHEA-COMP:10748"/>
        <dbReference type="ChEBI" id="CHEBI:83833"/>
        <dbReference type="ChEBI" id="CHEBI:83834"/>
        <dbReference type="EC" id="5.2.1.8"/>
    </reaction>
</comment>
<keyword evidence="3 4" id="KW-0413">Isomerase</keyword>
<dbReference type="GO" id="GO:0060261">
    <property type="term" value="P:positive regulation of transcription initiation by RNA polymerase II"/>
    <property type="evidence" value="ECO:0007669"/>
    <property type="project" value="UniProtKB-ARBA"/>
</dbReference>
<dbReference type="InterPro" id="IPR000297">
    <property type="entry name" value="PPIase_PpiC"/>
</dbReference>
<name>A0A5E8AYJ0_9ASCO</name>
<dbReference type="InterPro" id="IPR046357">
    <property type="entry name" value="PPIase_dom_sf"/>
</dbReference>
<keyword evidence="2 4" id="KW-0697">Rotamase</keyword>
<dbReference type="Gene3D" id="3.10.50.40">
    <property type="match status" value="1"/>
</dbReference>
<sequence length="184" mass="20394">MSSPVPPISESGLPEGWEIRQSRSRNLPYYHNPATGESLWEPPANTDTEKLKTYMSKYHSKASVPPAPPSTNGEKIRASHLLIKHKDSRRPSSWKEKEITRTKEEALSTLLGHEARIRSGAMSLGEIATKESDCSSARKGGDLGYFERGVMQKEFEDAAFALKPGEVSHVVETSSGYHLIERTA</sequence>
<dbReference type="FunFam" id="3.10.50.40:FF:000026">
    <property type="entry name" value="Peptidyl-prolyl cis-trans isomerase"/>
    <property type="match status" value="1"/>
</dbReference>
<dbReference type="OrthoDB" id="2530521at2759"/>
<dbReference type="Pfam" id="PF00397">
    <property type="entry name" value="WW"/>
    <property type="match status" value="1"/>
</dbReference>
<dbReference type="InterPro" id="IPR036020">
    <property type="entry name" value="WW_dom_sf"/>
</dbReference>
<dbReference type="GO" id="GO:0005829">
    <property type="term" value="C:cytosol"/>
    <property type="evidence" value="ECO:0007669"/>
    <property type="project" value="TreeGrafter"/>
</dbReference>
<dbReference type="AlphaFoldDB" id="A0A5E8AYJ0"/>
<evidence type="ECO:0000259" key="6">
    <source>
        <dbReference type="PROSITE" id="PS50020"/>
    </source>
</evidence>